<dbReference type="AlphaFoldDB" id="A0A7Z0RWT4"/>
<comment type="caution">
    <text evidence="1">The sequence shown here is derived from an EMBL/GenBank/DDBJ whole genome shotgun (WGS) entry which is preliminary data.</text>
</comment>
<name>A0A7Z0RWT4_9GAMM</name>
<evidence type="ECO:0000313" key="1">
    <source>
        <dbReference type="EMBL" id="NYS76471.1"/>
    </source>
</evidence>
<reference evidence="1 2" key="1">
    <citation type="journal article" date="2003" name="Extremophiles">
        <title>Halomonas glaciei sp. nov. isolated from fast ice of Adelie Land, Antarctica.</title>
        <authorList>
            <person name="Reddy G.S."/>
            <person name="Raghavan P.U."/>
            <person name="Sarita N.B."/>
            <person name="Prakash J.S."/>
            <person name="Nagesh N."/>
            <person name="Delille D."/>
            <person name="Shivaji S."/>
        </authorList>
    </citation>
    <scope>NUCLEOTIDE SEQUENCE [LARGE SCALE GENOMIC DNA]</scope>
    <source>
        <strain evidence="1 2">DD39</strain>
    </source>
</reference>
<gene>
    <name evidence="1" type="ORF">HZS80_01805</name>
</gene>
<evidence type="ECO:0000313" key="2">
    <source>
        <dbReference type="Proteomes" id="UP000526892"/>
    </source>
</evidence>
<accession>A0A7Z0RWT4</accession>
<sequence length="56" mass="6936">MGFVYTLFERLRTYLKKSSFERMSQYNLRLKLIKVGRRINEGRRKVRLKDGKWLKK</sequence>
<proteinExistence type="predicted"/>
<dbReference type="Proteomes" id="UP000526892">
    <property type="component" value="Unassembled WGS sequence"/>
</dbReference>
<keyword evidence="2" id="KW-1185">Reference proteome</keyword>
<organism evidence="1 2">
    <name type="scientific">Vreelandella glaciei</name>
    <dbReference type="NCBI Taxonomy" id="186761"/>
    <lineage>
        <taxon>Bacteria</taxon>
        <taxon>Pseudomonadati</taxon>
        <taxon>Pseudomonadota</taxon>
        <taxon>Gammaproteobacteria</taxon>
        <taxon>Oceanospirillales</taxon>
        <taxon>Halomonadaceae</taxon>
        <taxon>Vreelandella</taxon>
    </lineage>
</organism>
<dbReference type="EMBL" id="JACCDE010000002">
    <property type="protein sequence ID" value="NYS76471.1"/>
    <property type="molecule type" value="Genomic_DNA"/>
</dbReference>
<protein>
    <submittedName>
        <fullName evidence="1">Uncharacterized protein</fullName>
    </submittedName>
</protein>